<gene>
    <name evidence="2" type="ORF">XENOCAPTIV_000266</name>
</gene>
<feature type="region of interest" description="Disordered" evidence="1">
    <location>
        <begin position="1"/>
        <end position="34"/>
    </location>
</feature>
<feature type="non-terminal residue" evidence="2">
    <location>
        <position position="1"/>
    </location>
</feature>
<comment type="caution">
    <text evidence="2">The sequence shown here is derived from an EMBL/GenBank/DDBJ whole genome shotgun (WGS) entry which is preliminary data.</text>
</comment>
<dbReference type="PANTHER" id="PTHR14296">
    <property type="entry name" value="REMODELING AND SPACING FACTOR 1"/>
    <property type="match status" value="1"/>
</dbReference>
<dbReference type="InterPro" id="IPR028938">
    <property type="entry name" value="Rsf1-like"/>
</dbReference>
<evidence type="ECO:0000313" key="2">
    <source>
        <dbReference type="EMBL" id="MEQ2200572.1"/>
    </source>
</evidence>
<accession>A0ABV0QZ45</accession>
<dbReference type="Proteomes" id="UP001434883">
    <property type="component" value="Unassembled WGS sequence"/>
</dbReference>
<reference evidence="2 3" key="1">
    <citation type="submission" date="2021-06" db="EMBL/GenBank/DDBJ databases">
        <authorList>
            <person name="Palmer J.M."/>
        </authorList>
    </citation>
    <scope>NUCLEOTIDE SEQUENCE [LARGE SCALE GENOMIC DNA]</scope>
    <source>
        <strain evidence="2 3">XC_2019</strain>
        <tissue evidence="2">Muscle</tissue>
    </source>
</reference>
<organism evidence="2 3">
    <name type="scientific">Xenoophorus captivus</name>
    <dbReference type="NCBI Taxonomy" id="1517983"/>
    <lineage>
        <taxon>Eukaryota</taxon>
        <taxon>Metazoa</taxon>
        <taxon>Chordata</taxon>
        <taxon>Craniata</taxon>
        <taxon>Vertebrata</taxon>
        <taxon>Euteleostomi</taxon>
        <taxon>Actinopterygii</taxon>
        <taxon>Neopterygii</taxon>
        <taxon>Teleostei</taxon>
        <taxon>Neoteleostei</taxon>
        <taxon>Acanthomorphata</taxon>
        <taxon>Ovalentaria</taxon>
        <taxon>Atherinomorphae</taxon>
        <taxon>Cyprinodontiformes</taxon>
        <taxon>Goodeidae</taxon>
        <taxon>Xenoophorus</taxon>
    </lineage>
</organism>
<dbReference type="PANTHER" id="PTHR14296:SF18">
    <property type="entry name" value="REMODELING AND SPACING FACTOR 1 ISOFORM X1"/>
    <property type="match status" value="1"/>
</dbReference>
<dbReference type="EMBL" id="JAHRIN010026229">
    <property type="protein sequence ID" value="MEQ2200572.1"/>
    <property type="molecule type" value="Genomic_DNA"/>
</dbReference>
<sequence length="165" mass="17946">SALRHRSPAVSTQSKTKTPTGSMPDPDSSTGEAGPLRRQHICLFRLEDFQHLHVLFTTDLCLLVYEDRKSCALSQLGLNTGVEKMAASAATASSPPGLCPNYAVICSFLERYGALLDLPELTFPQLERYLQDTSSGRARKHAAGCSEDAERLQSCINDNGTELTC</sequence>
<feature type="compositionally biased region" description="Polar residues" evidence="1">
    <location>
        <begin position="9"/>
        <end position="31"/>
    </location>
</feature>
<evidence type="ECO:0000256" key="1">
    <source>
        <dbReference type="SAM" id="MobiDB-lite"/>
    </source>
</evidence>
<evidence type="ECO:0000313" key="3">
    <source>
        <dbReference type="Proteomes" id="UP001434883"/>
    </source>
</evidence>
<protein>
    <submittedName>
        <fullName evidence="2">Uncharacterized protein</fullName>
    </submittedName>
</protein>
<keyword evidence="3" id="KW-1185">Reference proteome</keyword>
<proteinExistence type="predicted"/>
<name>A0ABV0QZ45_9TELE</name>